<dbReference type="Proteomes" id="UP000051950">
    <property type="component" value="Unassembled WGS sequence"/>
</dbReference>
<gene>
    <name evidence="1" type="ORF">ASU31_25700</name>
</gene>
<organism evidence="1 2">
    <name type="scientific">Pedobacter ginsenosidimutans</name>
    <dbReference type="NCBI Taxonomy" id="687842"/>
    <lineage>
        <taxon>Bacteria</taxon>
        <taxon>Pseudomonadati</taxon>
        <taxon>Bacteroidota</taxon>
        <taxon>Sphingobacteriia</taxon>
        <taxon>Sphingobacteriales</taxon>
        <taxon>Sphingobacteriaceae</taxon>
        <taxon>Pedobacter</taxon>
    </lineage>
</organism>
<reference evidence="1 2" key="1">
    <citation type="submission" date="2015-11" db="EMBL/GenBank/DDBJ databases">
        <title>Sequence of Pedobacter ginsenosidimutans.</title>
        <authorList>
            <person name="Carson E."/>
            <person name="Keyser V."/>
            <person name="Newman J."/>
            <person name="Miller J."/>
        </authorList>
    </citation>
    <scope>NUCLEOTIDE SEQUENCE [LARGE SCALE GENOMIC DNA]</scope>
    <source>
        <strain evidence="1 2">KACC 14530</strain>
    </source>
</reference>
<name>A0A0T5VH68_9SPHI</name>
<keyword evidence="2" id="KW-1185">Reference proteome</keyword>
<protein>
    <submittedName>
        <fullName evidence="1">Uncharacterized protein</fullName>
    </submittedName>
</protein>
<accession>A0A0T5VH68</accession>
<dbReference type="STRING" id="687842.ASU31_25700"/>
<dbReference type="InterPro" id="IPR048012">
    <property type="entry name" value="BfmA-like_N"/>
</dbReference>
<comment type="caution">
    <text evidence="1">The sequence shown here is derived from an EMBL/GenBank/DDBJ whole genome shotgun (WGS) entry which is preliminary data.</text>
</comment>
<evidence type="ECO:0000313" key="2">
    <source>
        <dbReference type="Proteomes" id="UP000051950"/>
    </source>
</evidence>
<dbReference type="EMBL" id="LMZQ01000053">
    <property type="protein sequence ID" value="KRT13200.1"/>
    <property type="molecule type" value="Genomic_DNA"/>
</dbReference>
<evidence type="ECO:0000313" key="1">
    <source>
        <dbReference type="EMBL" id="KRT13200.1"/>
    </source>
</evidence>
<dbReference type="AlphaFoldDB" id="A0A0T5VH68"/>
<dbReference type="NCBIfam" id="NF041200">
    <property type="entry name" value="mob_BfmA_Nterm"/>
    <property type="match status" value="1"/>
</dbReference>
<proteinExistence type="predicted"/>
<sequence length="184" mass="21891">MVMEDINIKSVRYPKATDEKLGKISLKLGRTKKLVVIQMVNYFYGTKKDPVDFNDELLKKELVNGVNRIISFFKKQEKDFLLPMFTDSNGLIIITKEHTEYFKIIWQHLQREEKKSDRISNRMAQLEKEIARTHQYYNEKSKLKSSFREILNYYINQRESLGWPVSAAKKEELQSHVRKSLENI</sequence>